<accession>A0A927AWR2</accession>
<evidence type="ECO:0000313" key="3">
    <source>
        <dbReference type="Proteomes" id="UP000598820"/>
    </source>
</evidence>
<dbReference type="Proteomes" id="UP000598820">
    <property type="component" value="Unassembled WGS sequence"/>
</dbReference>
<comment type="caution">
    <text evidence="2">The sequence shown here is derived from an EMBL/GenBank/DDBJ whole genome shotgun (WGS) entry which is preliminary data.</text>
</comment>
<dbReference type="AlphaFoldDB" id="A0A927AWR2"/>
<dbReference type="RefSeq" id="WP_190893571.1">
    <property type="nucleotide sequence ID" value="NZ_JACWZY010000073.1"/>
</dbReference>
<proteinExistence type="predicted"/>
<reference evidence="2" key="1">
    <citation type="submission" date="2020-09" db="EMBL/GenBank/DDBJ databases">
        <authorList>
            <person name="Kim M.K."/>
        </authorList>
    </citation>
    <scope>NUCLEOTIDE SEQUENCE</scope>
    <source>
        <strain evidence="2">BT702</strain>
    </source>
</reference>
<feature type="signal peptide" evidence="1">
    <location>
        <begin position="1"/>
        <end position="22"/>
    </location>
</feature>
<sequence length="164" mass="18433">MKQFVCVFLGLAALCWSSPLLVAQPADRPAYLDQRKPMPTGTRFTDLLPINVGQFTRVSVKEPQPGLDGEALYKFGKQELFLLFSLAQDQDEVAQLRRTILSEVQSETLSQAPQSRVGSELGYLRLIGKTIAFYAWNRGLYCFSVDSKAGDQQALDRFMQAFPY</sequence>
<feature type="chain" id="PRO_5037364786" description="DUF4367 domain-containing protein" evidence="1">
    <location>
        <begin position="23"/>
        <end position="164"/>
    </location>
</feature>
<evidence type="ECO:0000256" key="1">
    <source>
        <dbReference type="SAM" id="SignalP"/>
    </source>
</evidence>
<evidence type="ECO:0008006" key="4">
    <source>
        <dbReference type="Google" id="ProtNLM"/>
    </source>
</evidence>
<name>A0A927AWR2_9BACT</name>
<keyword evidence="1" id="KW-0732">Signal</keyword>
<gene>
    <name evidence="2" type="ORF">IC229_34730</name>
</gene>
<protein>
    <recommendedName>
        <fullName evidence="4">DUF4367 domain-containing protein</fullName>
    </recommendedName>
</protein>
<dbReference type="EMBL" id="JACWZY010000073">
    <property type="protein sequence ID" value="MBD2705807.1"/>
    <property type="molecule type" value="Genomic_DNA"/>
</dbReference>
<organism evidence="2 3">
    <name type="scientific">Spirosoma profusum</name>
    <dbReference type="NCBI Taxonomy" id="2771354"/>
    <lineage>
        <taxon>Bacteria</taxon>
        <taxon>Pseudomonadati</taxon>
        <taxon>Bacteroidota</taxon>
        <taxon>Cytophagia</taxon>
        <taxon>Cytophagales</taxon>
        <taxon>Cytophagaceae</taxon>
        <taxon>Spirosoma</taxon>
    </lineage>
</organism>
<keyword evidence="3" id="KW-1185">Reference proteome</keyword>
<evidence type="ECO:0000313" key="2">
    <source>
        <dbReference type="EMBL" id="MBD2705807.1"/>
    </source>
</evidence>